<sequence length="425" mass="44849" precursor="true">MTRPQRAFALNAAFTVGAFAVSATTQATLAGVPAPLLPHLINHYSFDEPLGGSVTSLVEVDLGSDATNLELLNGAPRVADGAWGGSQYSLQTGQRDTGPNDDWKAGVQFGSSSASTLTGLNGVAAVTLAGWFKPLGDATDNPSPNTNTGNPTDRYNAFGLFGFLNGDDGGANIDGHTVRALIEVIDGKVTALGRRLDSQSASGRRASVESWDDVMPPETWTHLAATFDFDTGDILLFKNGVLLDAGDPNVNAWQLTDGPDRTSATNSGGIKIGGSFPNNLAEQNPFNGRTDELMAFDKALSPREMFDLYRAISSPAGDYNHDGFVDAADYTLWRDTKGSTEDLRADGDFSRVVDDGDYAVWANHWSGASPARSARAEVTSTPEPTALGLAALLLLTTPIGHGRRRASREARRPPTAPINAAARGI</sequence>
<proteinExistence type="predicted"/>
<dbReference type="InterPro" id="IPR013320">
    <property type="entry name" value="ConA-like_dom_sf"/>
</dbReference>
<dbReference type="InterPro" id="IPR018247">
    <property type="entry name" value="EF_Hand_1_Ca_BS"/>
</dbReference>
<evidence type="ECO:0000313" key="3">
    <source>
        <dbReference type="EMBL" id="TWT97555.1"/>
    </source>
</evidence>
<accession>A0A5C6AEE7</accession>
<protein>
    <recommendedName>
        <fullName evidence="5">LamG-like jellyroll fold domain-containing protein</fullName>
    </recommendedName>
</protein>
<gene>
    <name evidence="3" type="ORF">Pla108_17070</name>
</gene>
<dbReference type="AlphaFoldDB" id="A0A5C6AEE7"/>
<organism evidence="3 4">
    <name type="scientific">Botrimarina colliarenosi</name>
    <dbReference type="NCBI Taxonomy" id="2528001"/>
    <lineage>
        <taxon>Bacteria</taxon>
        <taxon>Pseudomonadati</taxon>
        <taxon>Planctomycetota</taxon>
        <taxon>Planctomycetia</taxon>
        <taxon>Pirellulales</taxon>
        <taxon>Lacipirellulaceae</taxon>
        <taxon>Botrimarina</taxon>
    </lineage>
</organism>
<feature type="signal peptide" evidence="2">
    <location>
        <begin position="1"/>
        <end position="27"/>
    </location>
</feature>
<dbReference type="SUPFAM" id="SSF49899">
    <property type="entry name" value="Concanavalin A-like lectins/glucanases"/>
    <property type="match status" value="1"/>
</dbReference>
<dbReference type="PROSITE" id="PS00018">
    <property type="entry name" value="EF_HAND_1"/>
    <property type="match status" value="1"/>
</dbReference>
<dbReference type="Proteomes" id="UP000317421">
    <property type="component" value="Unassembled WGS sequence"/>
</dbReference>
<reference evidence="3 4" key="1">
    <citation type="submission" date="2019-02" db="EMBL/GenBank/DDBJ databases">
        <title>Deep-cultivation of Planctomycetes and their phenomic and genomic characterization uncovers novel biology.</title>
        <authorList>
            <person name="Wiegand S."/>
            <person name="Jogler M."/>
            <person name="Boedeker C."/>
            <person name="Pinto D."/>
            <person name="Vollmers J."/>
            <person name="Rivas-Marin E."/>
            <person name="Kohn T."/>
            <person name="Peeters S.H."/>
            <person name="Heuer A."/>
            <person name="Rast P."/>
            <person name="Oberbeckmann S."/>
            <person name="Bunk B."/>
            <person name="Jeske O."/>
            <person name="Meyerdierks A."/>
            <person name="Storesund J.E."/>
            <person name="Kallscheuer N."/>
            <person name="Luecker S."/>
            <person name="Lage O.M."/>
            <person name="Pohl T."/>
            <person name="Merkel B.J."/>
            <person name="Hornburger P."/>
            <person name="Mueller R.-W."/>
            <person name="Bruemmer F."/>
            <person name="Labrenz M."/>
            <person name="Spormann A.M."/>
            <person name="Op Den Camp H."/>
            <person name="Overmann J."/>
            <person name="Amann R."/>
            <person name="Jetten M.S.M."/>
            <person name="Mascher T."/>
            <person name="Medema M.H."/>
            <person name="Devos D.P."/>
            <person name="Kaster A.-K."/>
            <person name="Ovreas L."/>
            <person name="Rohde M."/>
            <person name="Galperin M.Y."/>
            <person name="Jogler C."/>
        </authorList>
    </citation>
    <scope>NUCLEOTIDE SEQUENCE [LARGE SCALE GENOMIC DNA]</scope>
    <source>
        <strain evidence="3 4">Pla108</strain>
    </source>
</reference>
<evidence type="ECO:0000313" key="4">
    <source>
        <dbReference type="Proteomes" id="UP000317421"/>
    </source>
</evidence>
<feature type="chain" id="PRO_5023148539" description="LamG-like jellyroll fold domain-containing protein" evidence="2">
    <location>
        <begin position="28"/>
        <end position="425"/>
    </location>
</feature>
<dbReference type="Gene3D" id="2.60.120.200">
    <property type="match status" value="1"/>
</dbReference>
<dbReference type="RefSeq" id="WP_197526389.1">
    <property type="nucleotide sequence ID" value="NZ_SJPR01000002.1"/>
</dbReference>
<evidence type="ECO:0008006" key="5">
    <source>
        <dbReference type="Google" id="ProtNLM"/>
    </source>
</evidence>
<comment type="caution">
    <text evidence="3">The sequence shown here is derived from an EMBL/GenBank/DDBJ whole genome shotgun (WGS) entry which is preliminary data.</text>
</comment>
<feature type="region of interest" description="Disordered" evidence="1">
    <location>
        <begin position="403"/>
        <end position="425"/>
    </location>
</feature>
<keyword evidence="4" id="KW-1185">Reference proteome</keyword>
<evidence type="ECO:0000256" key="2">
    <source>
        <dbReference type="SAM" id="SignalP"/>
    </source>
</evidence>
<name>A0A5C6AEE7_9BACT</name>
<keyword evidence="2" id="KW-0732">Signal</keyword>
<evidence type="ECO:0000256" key="1">
    <source>
        <dbReference type="SAM" id="MobiDB-lite"/>
    </source>
</evidence>
<dbReference type="EMBL" id="SJPR01000002">
    <property type="protein sequence ID" value="TWT97555.1"/>
    <property type="molecule type" value="Genomic_DNA"/>
</dbReference>
<dbReference type="Pfam" id="PF13385">
    <property type="entry name" value="Laminin_G_3"/>
    <property type="match status" value="1"/>
</dbReference>